<keyword evidence="3" id="KW-1185">Reference proteome</keyword>
<accession>A0A5C1AT62</accession>
<feature type="signal peptide" evidence="1">
    <location>
        <begin position="1"/>
        <end position="17"/>
    </location>
</feature>
<gene>
    <name evidence="2" type="ORF">PX52LOC_07898</name>
</gene>
<dbReference type="Proteomes" id="UP000324974">
    <property type="component" value="Chromosome"/>
</dbReference>
<reference evidence="3" key="1">
    <citation type="submission" date="2019-08" db="EMBL/GenBank/DDBJ databases">
        <title>Limnoglobus roseus gen. nov., sp. nov., a novel freshwater planctomycete with a giant genome from the family Gemmataceae.</title>
        <authorList>
            <person name="Kulichevskaya I.S."/>
            <person name="Naumoff D.G."/>
            <person name="Miroshnikov K."/>
            <person name="Ivanova A."/>
            <person name="Philippov D.A."/>
            <person name="Hakobyan A."/>
            <person name="Rijpstra I.C."/>
            <person name="Sinninghe Damste J.S."/>
            <person name="Liesack W."/>
            <person name="Dedysh S.N."/>
        </authorList>
    </citation>
    <scope>NUCLEOTIDE SEQUENCE [LARGE SCALE GENOMIC DNA]</scope>
    <source>
        <strain evidence="3">PX52</strain>
    </source>
</reference>
<feature type="chain" id="PRO_5022926571" evidence="1">
    <location>
        <begin position="18"/>
        <end position="134"/>
    </location>
</feature>
<keyword evidence="2" id="KW-0645">Protease</keyword>
<sequence>MTLKTVAVMVATLTLLAGCGGPPKKKMLTVTGTVTYKGQQLKSGVIKFLAPNGDFATATINSDGKFIMTEVVPGEQKVAYVGGPVSVGSSDTGTRGGGAGATAVAVPAKFNDPQTSGATVTVPESGGEVTVALN</sequence>
<keyword evidence="2" id="KW-0378">Hydrolase</keyword>
<dbReference type="GO" id="GO:0004180">
    <property type="term" value="F:carboxypeptidase activity"/>
    <property type="evidence" value="ECO:0007669"/>
    <property type="project" value="UniProtKB-KW"/>
</dbReference>
<evidence type="ECO:0000313" key="3">
    <source>
        <dbReference type="Proteomes" id="UP000324974"/>
    </source>
</evidence>
<keyword evidence="2" id="KW-0121">Carboxypeptidase</keyword>
<protein>
    <submittedName>
        <fullName evidence="2">Carboxypeptidase regulatory-like domain-containing protein</fullName>
    </submittedName>
</protein>
<dbReference type="AlphaFoldDB" id="A0A5C1AT62"/>
<name>A0A5C1AT62_9BACT</name>
<dbReference type="InterPro" id="IPR013784">
    <property type="entry name" value="Carb-bd-like_fold"/>
</dbReference>
<dbReference type="EMBL" id="CP042425">
    <property type="protein sequence ID" value="QEL20782.1"/>
    <property type="molecule type" value="Genomic_DNA"/>
</dbReference>
<dbReference type="GO" id="GO:0030246">
    <property type="term" value="F:carbohydrate binding"/>
    <property type="evidence" value="ECO:0007669"/>
    <property type="project" value="InterPro"/>
</dbReference>
<dbReference type="PROSITE" id="PS51257">
    <property type="entry name" value="PROKAR_LIPOPROTEIN"/>
    <property type="match status" value="1"/>
</dbReference>
<dbReference type="OrthoDB" id="285633at2"/>
<dbReference type="KEGG" id="lrs:PX52LOC_07898"/>
<keyword evidence="1" id="KW-0732">Signal</keyword>
<organism evidence="2 3">
    <name type="scientific">Limnoglobus roseus</name>
    <dbReference type="NCBI Taxonomy" id="2598579"/>
    <lineage>
        <taxon>Bacteria</taxon>
        <taxon>Pseudomonadati</taxon>
        <taxon>Planctomycetota</taxon>
        <taxon>Planctomycetia</taxon>
        <taxon>Gemmatales</taxon>
        <taxon>Gemmataceae</taxon>
        <taxon>Limnoglobus</taxon>
    </lineage>
</organism>
<evidence type="ECO:0000256" key="1">
    <source>
        <dbReference type="SAM" id="SignalP"/>
    </source>
</evidence>
<dbReference type="SUPFAM" id="SSF49452">
    <property type="entry name" value="Starch-binding domain-like"/>
    <property type="match status" value="1"/>
</dbReference>
<proteinExistence type="predicted"/>
<evidence type="ECO:0000313" key="2">
    <source>
        <dbReference type="EMBL" id="QEL20782.1"/>
    </source>
</evidence>
<dbReference type="RefSeq" id="WP_149115039.1">
    <property type="nucleotide sequence ID" value="NZ_CP042425.1"/>
</dbReference>